<keyword evidence="4" id="KW-0309">Germination</keyword>
<dbReference type="RefSeq" id="WP_073022438.1">
    <property type="nucleotide sequence ID" value="NZ_FQXU01000017.1"/>
</dbReference>
<dbReference type="InterPro" id="IPR004761">
    <property type="entry name" value="Spore_GerAB"/>
</dbReference>
<feature type="transmembrane region" description="Helical" evidence="8">
    <location>
        <begin position="69"/>
        <end position="91"/>
    </location>
</feature>
<feature type="transmembrane region" description="Helical" evidence="8">
    <location>
        <begin position="266"/>
        <end position="288"/>
    </location>
</feature>
<organism evidence="9 10">
    <name type="scientific">Clostridium intestinale DSM 6191</name>
    <dbReference type="NCBI Taxonomy" id="1121320"/>
    <lineage>
        <taxon>Bacteria</taxon>
        <taxon>Bacillati</taxon>
        <taxon>Bacillota</taxon>
        <taxon>Clostridia</taxon>
        <taxon>Eubacteriales</taxon>
        <taxon>Clostridiaceae</taxon>
        <taxon>Clostridium</taxon>
    </lineage>
</organism>
<feature type="transmembrane region" description="Helical" evidence="8">
    <location>
        <begin position="115"/>
        <end position="134"/>
    </location>
</feature>
<evidence type="ECO:0000256" key="5">
    <source>
        <dbReference type="ARBA" id="ARBA00022692"/>
    </source>
</evidence>
<dbReference type="EMBL" id="FQXU01000017">
    <property type="protein sequence ID" value="SHI63829.1"/>
    <property type="molecule type" value="Genomic_DNA"/>
</dbReference>
<keyword evidence="6 8" id="KW-1133">Transmembrane helix</keyword>
<dbReference type="GO" id="GO:0016020">
    <property type="term" value="C:membrane"/>
    <property type="evidence" value="ECO:0007669"/>
    <property type="project" value="UniProtKB-SubCell"/>
</dbReference>
<proteinExistence type="inferred from homology"/>
<gene>
    <name evidence="9" type="ORF">SAMN02745941_04105</name>
</gene>
<feature type="transmembrane region" description="Helical" evidence="8">
    <location>
        <begin position="331"/>
        <end position="352"/>
    </location>
</feature>
<feature type="transmembrane region" description="Helical" evidence="8">
    <location>
        <begin position="12"/>
        <end position="30"/>
    </location>
</feature>
<evidence type="ECO:0000256" key="2">
    <source>
        <dbReference type="ARBA" id="ARBA00007998"/>
    </source>
</evidence>
<keyword evidence="3" id="KW-0813">Transport</keyword>
<evidence type="ECO:0000256" key="6">
    <source>
        <dbReference type="ARBA" id="ARBA00022989"/>
    </source>
</evidence>
<dbReference type="PANTHER" id="PTHR34975">
    <property type="entry name" value="SPORE GERMINATION PROTEIN A2"/>
    <property type="match status" value="1"/>
</dbReference>
<keyword evidence="5 8" id="KW-0812">Transmembrane</keyword>
<evidence type="ECO:0000313" key="9">
    <source>
        <dbReference type="EMBL" id="SHI63829.1"/>
    </source>
</evidence>
<feature type="transmembrane region" description="Helical" evidence="8">
    <location>
        <begin position="213"/>
        <end position="234"/>
    </location>
</feature>
<feature type="transmembrane region" description="Helical" evidence="8">
    <location>
        <begin position="36"/>
        <end position="57"/>
    </location>
</feature>
<dbReference type="GO" id="GO:0009847">
    <property type="term" value="P:spore germination"/>
    <property type="evidence" value="ECO:0007669"/>
    <property type="project" value="InterPro"/>
</dbReference>
<evidence type="ECO:0000256" key="8">
    <source>
        <dbReference type="SAM" id="Phobius"/>
    </source>
</evidence>
<accession>A0A1M6CS89</accession>
<protein>
    <submittedName>
        <fullName evidence="9">Spore germination protein KB</fullName>
    </submittedName>
</protein>
<feature type="transmembrane region" description="Helical" evidence="8">
    <location>
        <begin position="182"/>
        <end position="201"/>
    </location>
</feature>
<feature type="transmembrane region" description="Helical" evidence="8">
    <location>
        <begin position="300"/>
        <end position="319"/>
    </location>
</feature>
<dbReference type="AlphaFoldDB" id="A0A1M6CS89"/>
<sequence length="364" mass="40698">MNKETISDSQGFSIVTLFFLGSIAILGTASEAKNDSWISILIAIVLSIPVIFIYARILSLFPGKDFFDILTIVFGKWIGNFFCIIYTWYFFHLGTLVLRNFGDFMNTLAFPETPSIVSILFINVLCILSAKYGIEVLGRSSKVLLIICVIVLLIIQVLSIPQSHFNYIKPILGNGLLPVLKGAFSAFTFPFAESIVFLGVFSSLKKKNSPYKILFSALLIGGVIISIVQIRNIVLIGNNVLSSLYFPSYIAVGRIHIGDFFERMEVTVSIVLVASIFVKISVCLIATCKGISKIFNTKSYKSIVIPTSLLMSYFAYFIFDSTMEMLNFATVVYKFYVIPFQIIIPIITIIFIEIKRKKGILKTT</sequence>
<evidence type="ECO:0000313" key="10">
    <source>
        <dbReference type="Proteomes" id="UP000184241"/>
    </source>
</evidence>
<dbReference type="Pfam" id="PF03845">
    <property type="entry name" value="Spore_permease"/>
    <property type="match status" value="1"/>
</dbReference>
<comment type="subcellular location">
    <subcellularLocation>
        <location evidence="1">Membrane</location>
        <topology evidence="1">Multi-pass membrane protein</topology>
    </subcellularLocation>
</comment>
<evidence type="ECO:0000256" key="3">
    <source>
        <dbReference type="ARBA" id="ARBA00022448"/>
    </source>
</evidence>
<evidence type="ECO:0000256" key="1">
    <source>
        <dbReference type="ARBA" id="ARBA00004141"/>
    </source>
</evidence>
<dbReference type="Gene3D" id="1.20.1740.10">
    <property type="entry name" value="Amino acid/polyamine transporter I"/>
    <property type="match status" value="1"/>
</dbReference>
<dbReference type="NCBIfam" id="TIGR00912">
    <property type="entry name" value="2A0309"/>
    <property type="match status" value="1"/>
</dbReference>
<evidence type="ECO:0000256" key="4">
    <source>
        <dbReference type="ARBA" id="ARBA00022544"/>
    </source>
</evidence>
<reference evidence="9 10" key="1">
    <citation type="submission" date="2016-11" db="EMBL/GenBank/DDBJ databases">
        <authorList>
            <person name="Jaros S."/>
            <person name="Januszkiewicz K."/>
            <person name="Wedrychowicz H."/>
        </authorList>
    </citation>
    <scope>NUCLEOTIDE SEQUENCE [LARGE SCALE GENOMIC DNA]</scope>
    <source>
        <strain evidence="9 10">DSM 6191</strain>
    </source>
</reference>
<keyword evidence="7 8" id="KW-0472">Membrane</keyword>
<dbReference type="Proteomes" id="UP000184241">
    <property type="component" value="Unassembled WGS sequence"/>
</dbReference>
<name>A0A1M6CS89_9CLOT</name>
<comment type="similarity">
    <text evidence="2">Belongs to the amino acid-polyamine-organocation (APC) superfamily. Spore germination protein (SGP) (TC 2.A.3.9) family.</text>
</comment>
<feature type="transmembrane region" description="Helical" evidence="8">
    <location>
        <begin position="143"/>
        <end position="162"/>
    </location>
</feature>
<dbReference type="PANTHER" id="PTHR34975:SF2">
    <property type="entry name" value="SPORE GERMINATION PROTEIN A2"/>
    <property type="match status" value="1"/>
</dbReference>
<evidence type="ECO:0000256" key="7">
    <source>
        <dbReference type="ARBA" id="ARBA00023136"/>
    </source>
</evidence>